<keyword evidence="1" id="KW-0472">Membrane</keyword>
<feature type="transmembrane region" description="Helical" evidence="1">
    <location>
        <begin position="44"/>
        <end position="67"/>
    </location>
</feature>
<evidence type="ECO:0000313" key="2">
    <source>
        <dbReference type="EMBL" id="VWX38643.1"/>
    </source>
</evidence>
<feature type="transmembrane region" description="Helical" evidence="1">
    <location>
        <begin position="106"/>
        <end position="125"/>
    </location>
</feature>
<accession>A0A653IHY5</accession>
<proteinExistence type="predicted"/>
<dbReference type="AlphaFoldDB" id="A0A653IHY5"/>
<feature type="transmembrane region" description="Helical" evidence="1">
    <location>
        <begin position="79"/>
        <end position="100"/>
    </location>
</feature>
<protein>
    <submittedName>
        <fullName evidence="2">Uncharacterized protein</fullName>
    </submittedName>
</protein>
<gene>
    <name evidence="2" type="ORF">EXIGUO9Y_60015</name>
</gene>
<dbReference type="EMBL" id="CABWKQ010000056">
    <property type="protein sequence ID" value="VWX38643.1"/>
    <property type="molecule type" value="Genomic_DNA"/>
</dbReference>
<keyword evidence="1" id="KW-1133">Transmembrane helix</keyword>
<name>A0A653IHY5_9BACL</name>
<organism evidence="2 3">
    <name type="scientific">Exiguobacterium oxidotolerans</name>
    <dbReference type="NCBI Taxonomy" id="223958"/>
    <lineage>
        <taxon>Bacteria</taxon>
        <taxon>Bacillati</taxon>
        <taxon>Bacillota</taxon>
        <taxon>Bacilli</taxon>
        <taxon>Bacillales</taxon>
        <taxon>Bacillales Family XII. Incertae Sedis</taxon>
        <taxon>Exiguobacterium</taxon>
    </lineage>
</organism>
<feature type="transmembrane region" description="Helical" evidence="1">
    <location>
        <begin position="5"/>
        <end position="24"/>
    </location>
</feature>
<sequence length="136" mass="15151">MLNKFIAVVLTSVLVTGVLTYWYYTPMSERASDTMYESTSGVFIFYLFFVFPIILVAGLLTDFAVGNRFKVISSTWRSLIVQAVLYVLSGVAFGMILIFVFSKGDIAISGSLTITGSVALLYFIISRLTERTRRLA</sequence>
<dbReference type="Proteomes" id="UP000439752">
    <property type="component" value="Unassembled WGS sequence"/>
</dbReference>
<keyword evidence="1" id="KW-0812">Transmembrane</keyword>
<keyword evidence="3" id="KW-1185">Reference proteome</keyword>
<evidence type="ECO:0000313" key="3">
    <source>
        <dbReference type="Proteomes" id="UP000439752"/>
    </source>
</evidence>
<reference evidence="2 3" key="1">
    <citation type="submission" date="2019-10" db="EMBL/GenBank/DDBJ databases">
        <authorList>
            <person name="Karimi E."/>
        </authorList>
    </citation>
    <scope>NUCLEOTIDE SEQUENCE [LARGE SCALE GENOMIC DNA]</scope>
    <source>
        <strain evidence="2">Exiguobacterium sp. 9Y</strain>
    </source>
</reference>
<evidence type="ECO:0000256" key="1">
    <source>
        <dbReference type="SAM" id="Phobius"/>
    </source>
</evidence>
<dbReference type="RefSeq" id="WP_159172510.1">
    <property type="nucleotide sequence ID" value="NZ_LR732308.1"/>
</dbReference>